<dbReference type="PANTHER" id="PTHR46630:SF1">
    <property type="entry name" value="TETRATRICOPEPTIDE REPEAT PROTEIN 29"/>
    <property type="match status" value="1"/>
</dbReference>
<dbReference type="InterPro" id="IPR000792">
    <property type="entry name" value="Tscrpt_reg_LuxR_C"/>
</dbReference>
<dbReference type="InterPro" id="IPR011990">
    <property type="entry name" value="TPR-like_helical_dom_sf"/>
</dbReference>
<keyword evidence="3" id="KW-0677">Repeat</keyword>
<dbReference type="AlphaFoldDB" id="A0A1E5T7R8"/>
<dbReference type="PROSITE" id="PS50005">
    <property type="entry name" value="TPR"/>
    <property type="match status" value="2"/>
</dbReference>
<dbReference type="SMART" id="SM00028">
    <property type="entry name" value="TPR"/>
    <property type="match status" value="5"/>
</dbReference>
<evidence type="ECO:0000256" key="8">
    <source>
        <dbReference type="SAM" id="Phobius"/>
    </source>
</evidence>
<evidence type="ECO:0000256" key="1">
    <source>
        <dbReference type="ARBA" id="ARBA00004496"/>
    </source>
</evidence>
<dbReference type="GO" id="GO:0005737">
    <property type="term" value="C:cytoplasm"/>
    <property type="evidence" value="ECO:0007669"/>
    <property type="project" value="UniProtKB-SubCell"/>
</dbReference>
<dbReference type="PROSITE" id="PS51257">
    <property type="entry name" value="PROKAR_LIPOPROTEIN"/>
    <property type="match status" value="1"/>
</dbReference>
<dbReference type="InterPro" id="IPR036388">
    <property type="entry name" value="WH-like_DNA-bd_sf"/>
</dbReference>
<name>A0A1E5T7R8_9FLAO</name>
<dbReference type="InterPro" id="IPR016032">
    <property type="entry name" value="Sig_transdc_resp-reg_C-effctor"/>
</dbReference>
<keyword evidence="8" id="KW-0812">Transmembrane</keyword>
<accession>A0A1E5T7R8</accession>
<sequence length="568" mass="66445">MLPIKFNKDNFTCLIYIVILSCVHYSFASTDKEIDSLKKQLTHHDKDDILKVDLLNETGYEYWIVNPNQSILYGKRALKLSKKLNYEKGIAFANRVIGVAFWAQGHQDEALQYLIASQNTYKKIKDTEGVTNTILNIGMVYADLEQYDKSLNYYNKAVQKFMSLELTGRVATTFTKMGTIFINQDRIEEAKKYLNNALEIHTKNNFMYGIAEAHNRLGLLYIKKNQRTQAYYHIHRSMLLGEQILDIDGLTSNYILLGKIQRLDNDLELAEKNLNKGLKKAKNNHLKKQELAAYKELKELRKQQNEPEKALVFSDLYIKLKDSIFNMEKSKQIAYLEFENQLQKKEKEVQLLKTKEKIDKLINYILIIGIIIILLIIYIVFKSFKKDKELLQKDQQLLISNNALSKKALENSQLKQKQLKRQLNFKNKELTSYALNFVKKNEISQQLLEKLTSIKNVHAEERDLLINETIEIIKRNLSTDKDWEDFKMIFEKVHTNFYSKLIAKHPDLKNNDLKICSLTRLNLNIKETANILGISPESVKTARYRLRKKLELKPKQEIITYLIDIENS</sequence>
<comment type="subcellular location">
    <subcellularLocation>
        <location evidence="1">Cytoplasm</location>
    </subcellularLocation>
</comment>
<feature type="domain" description="HTH luxR-type" evidence="9">
    <location>
        <begin position="505"/>
        <end position="562"/>
    </location>
</feature>
<dbReference type="InterPro" id="IPR051476">
    <property type="entry name" value="Bac_ResReg_Asp_Phosphatase"/>
</dbReference>
<protein>
    <recommendedName>
        <fullName evidence="9">HTH luxR-type domain-containing protein</fullName>
    </recommendedName>
</protein>
<feature type="transmembrane region" description="Helical" evidence="8">
    <location>
        <begin position="361"/>
        <end position="381"/>
    </location>
</feature>
<evidence type="ECO:0000256" key="6">
    <source>
        <dbReference type="PROSITE-ProRule" id="PRU00339"/>
    </source>
</evidence>
<evidence type="ECO:0000256" key="7">
    <source>
        <dbReference type="SAM" id="Coils"/>
    </source>
</evidence>
<evidence type="ECO:0000256" key="5">
    <source>
        <dbReference type="ARBA" id="ARBA00038253"/>
    </source>
</evidence>
<gene>
    <name evidence="10" type="ORF">A8C32_18090</name>
</gene>
<dbReference type="Gene3D" id="1.10.10.10">
    <property type="entry name" value="Winged helix-like DNA-binding domain superfamily/Winged helix DNA-binding domain"/>
    <property type="match status" value="1"/>
</dbReference>
<dbReference type="PANTHER" id="PTHR46630">
    <property type="entry name" value="TETRATRICOPEPTIDE REPEAT PROTEIN 29"/>
    <property type="match status" value="1"/>
</dbReference>
<evidence type="ECO:0000313" key="11">
    <source>
        <dbReference type="Proteomes" id="UP000095713"/>
    </source>
</evidence>
<keyword evidence="7" id="KW-0175">Coiled coil</keyword>
<dbReference type="SUPFAM" id="SSF46894">
    <property type="entry name" value="C-terminal effector domain of the bipartite response regulators"/>
    <property type="match status" value="1"/>
</dbReference>
<dbReference type="EMBL" id="MDJD01000048">
    <property type="protein sequence ID" value="OEK07347.1"/>
    <property type="molecule type" value="Genomic_DNA"/>
</dbReference>
<keyword evidence="4 6" id="KW-0802">TPR repeat</keyword>
<feature type="coiled-coil region" evidence="7">
    <location>
        <begin position="260"/>
        <end position="303"/>
    </location>
</feature>
<keyword evidence="8" id="KW-0472">Membrane</keyword>
<reference evidence="10 11" key="1">
    <citation type="submission" date="2016-05" db="EMBL/GenBank/DDBJ databases">
        <title>Draft Genome Sequence of Algibacter sp. Strain SK-16 Isolated from the Surface Water of Aburatsubo Inlet.</title>
        <authorList>
            <person name="Wong S.-K."/>
            <person name="Yoshizawa S."/>
            <person name="Nakajima Y."/>
            <person name="Ogura Y."/>
            <person name="Tetsuya H."/>
            <person name="Hamasaki K."/>
        </authorList>
    </citation>
    <scope>NUCLEOTIDE SEQUENCE [LARGE SCALE GENOMIC DNA]</scope>
    <source>
        <strain evidence="10 11">SK-16</strain>
    </source>
</reference>
<dbReference type="InterPro" id="IPR019734">
    <property type="entry name" value="TPR_rpt"/>
</dbReference>
<evidence type="ECO:0000259" key="9">
    <source>
        <dbReference type="SMART" id="SM00421"/>
    </source>
</evidence>
<organism evidence="10 11">
    <name type="scientific">Flavivirga aquatica</name>
    <dbReference type="NCBI Taxonomy" id="1849968"/>
    <lineage>
        <taxon>Bacteria</taxon>
        <taxon>Pseudomonadati</taxon>
        <taxon>Bacteroidota</taxon>
        <taxon>Flavobacteriia</taxon>
        <taxon>Flavobacteriales</taxon>
        <taxon>Flavobacteriaceae</taxon>
        <taxon>Flavivirga</taxon>
    </lineage>
</organism>
<keyword evidence="8" id="KW-1133">Transmembrane helix</keyword>
<dbReference type="SMART" id="SM00421">
    <property type="entry name" value="HTH_LUXR"/>
    <property type="match status" value="1"/>
</dbReference>
<dbReference type="RefSeq" id="WP_069830836.1">
    <property type="nucleotide sequence ID" value="NZ_MDJD01000048.1"/>
</dbReference>
<proteinExistence type="inferred from homology"/>
<keyword evidence="2" id="KW-0963">Cytoplasm</keyword>
<keyword evidence="11" id="KW-1185">Reference proteome</keyword>
<evidence type="ECO:0000256" key="2">
    <source>
        <dbReference type="ARBA" id="ARBA00022490"/>
    </source>
</evidence>
<dbReference type="Pfam" id="PF13424">
    <property type="entry name" value="TPR_12"/>
    <property type="match status" value="1"/>
</dbReference>
<comment type="similarity">
    <text evidence="5">Belongs to the Rap family.</text>
</comment>
<comment type="caution">
    <text evidence="10">The sequence shown here is derived from an EMBL/GenBank/DDBJ whole genome shotgun (WGS) entry which is preliminary data.</text>
</comment>
<evidence type="ECO:0000256" key="3">
    <source>
        <dbReference type="ARBA" id="ARBA00022737"/>
    </source>
</evidence>
<evidence type="ECO:0000256" key="4">
    <source>
        <dbReference type="ARBA" id="ARBA00022803"/>
    </source>
</evidence>
<dbReference type="STRING" id="1849968.A8C32_18090"/>
<dbReference type="GO" id="GO:0003677">
    <property type="term" value="F:DNA binding"/>
    <property type="evidence" value="ECO:0007669"/>
    <property type="project" value="InterPro"/>
</dbReference>
<dbReference type="GO" id="GO:0006355">
    <property type="term" value="P:regulation of DNA-templated transcription"/>
    <property type="evidence" value="ECO:0007669"/>
    <property type="project" value="InterPro"/>
</dbReference>
<evidence type="ECO:0000313" key="10">
    <source>
        <dbReference type="EMBL" id="OEK07347.1"/>
    </source>
</evidence>
<dbReference type="Proteomes" id="UP000095713">
    <property type="component" value="Unassembled WGS sequence"/>
</dbReference>
<feature type="repeat" description="TPR" evidence="6">
    <location>
        <begin position="171"/>
        <end position="204"/>
    </location>
</feature>
<feature type="repeat" description="TPR" evidence="6">
    <location>
        <begin position="131"/>
        <end position="164"/>
    </location>
</feature>
<dbReference type="Gene3D" id="1.25.40.10">
    <property type="entry name" value="Tetratricopeptide repeat domain"/>
    <property type="match status" value="2"/>
</dbReference>
<dbReference type="SUPFAM" id="SSF48452">
    <property type="entry name" value="TPR-like"/>
    <property type="match status" value="2"/>
</dbReference>